<protein>
    <submittedName>
        <fullName evidence="2">Uncharacterized protein</fullName>
    </submittedName>
</protein>
<accession>A0A061JAK8</accession>
<dbReference type="AlphaFoldDB" id="A0A061JAK8"/>
<sequence length="387" mass="43338">MARLCCGRFHFRLLLLLFPSAPFHSLLGQKQEASNNTRVRPFSFAMRHRMPSCFFYRHEVPDKSEYMCACAELTEIRNLLGLQEKQTIAFTAAASMPNIHPAGLALRESVSMTLSHADYTSLTRCHTVEGLTKDQVILFWEHAAMFAAEHILNAASGSLRRGTPVIGVFITRNAPADFAVGLITQGTLRDQRLQDALTQFSRPHTLTKVHAELPLCAAHRAATLRLWWEPRAERVTPHRVMPPMKVILEQQQQGQLDETHLCGYVAVNVFLCRPAASQLCGSTRKLLSDAVAATFEKTTTHAADRIPDRRKKKAAAFVVDDPCDAARSREQGQVRRTVILHFDDLFVLEEGEHLIGVEVERLPSYKAFVPALYGHLAPFLVVAHEDA</sequence>
<keyword evidence="1" id="KW-0732">Signal</keyword>
<gene>
    <name evidence="2" type="ORF">TRSC58_00855</name>
</gene>
<evidence type="ECO:0000313" key="3">
    <source>
        <dbReference type="Proteomes" id="UP000031737"/>
    </source>
</evidence>
<evidence type="ECO:0000256" key="1">
    <source>
        <dbReference type="SAM" id="SignalP"/>
    </source>
</evidence>
<feature type="signal peptide" evidence="1">
    <location>
        <begin position="1"/>
        <end position="28"/>
    </location>
</feature>
<keyword evidence="3" id="KW-1185">Reference proteome</keyword>
<feature type="chain" id="PRO_5001605999" evidence="1">
    <location>
        <begin position="29"/>
        <end position="387"/>
    </location>
</feature>
<dbReference type="EMBL" id="AUPL01000855">
    <property type="protein sequence ID" value="ESL11395.1"/>
    <property type="molecule type" value="Genomic_DNA"/>
</dbReference>
<name>A0A061JAK8_TRYRA</name>
<evidence type="ECO:0000313" key="2">
    <source>
        <dbReference type="EMBL" id="ESL11395.1"/>
    </source>
</evidence>
<organism evidence="2 3">
    <name type="scientific">Trypanosoma rangeli SC58</name>
    <dbReference type="NCBI Taxonomy" id="429131"/>
    <lineage>
        <taxon>Eukaryota</taxon>
        <taxon>Discoba</taxon>
        <taxon>Euglenozoa</taxon>
        <taxon>Kinetoplastea</taxon>
        <taxon>Metakinetoplastina</taxon>
        <taxon>Trypanosomatida</taxon>
        <taxon>Trypanosomatidae</taxon>
        <taxon>Trypanosoma</taxon>
        <taxon>Herpetosoma</taxon>
    </lineage>
</organism>
<dbReference type="OrthoDB" id="244074at2759"/>
<reference evidence="2 3" key="1">
    <citation type="submission" date="2013-07" db="EMBL/GenBank/DDBJ databases">
        <authorList>
            <person name="Stoco P.H."/>
            <person name="Wagner G."/>
            <person name="Gerber A."/>
            <person name="Zaha A."/>
            <person name="Thompson C."/>
            <person name="Bartholomeu D.C."/>
            <person name="Luckemeyer D.D."/>
            <person name="Bahia D."/>
            <person name="Loreto E."/>
            <person name="Prestes E.B."/>
            <person name="Lima F.M."/>
            <person name="Rodrigues-Luiz G."/>
            <person name="Vallejo G.A."/>
            <person name="Filho J.F."/>
            <person name="Monteiro K.M."/>
            <person name="Tyler K.M."/>
            <person name="de Almeida L.G."/>
            <person name="Ortiz M.F."/>
            <person name="Siervo M.A."/>
            <person name="de Moraes M.H."/>
            <person name="Cunha O.L."/>
            <person name="Mendonca-Neto R."/>
            <person name="Silva R."/>
            <person name="Teixeira S.M."/>
            <person name="Murta S.M."/>
            <person name="Sincero T.C."/>
            <person name="Mendes T.A."/>
            <person name="Urmenyi T.P."/>
            <person name="Silva V.G."/>
            <person name="da Rocha W.D."/>
            <person name="Andersson B."/>
            <person name="Romanha A.J."/>
            <person name="Steindel M."/>
            <person name="de Vasconcelos A.T."/>
            <person name="Grisard E.C."/>
        </authorList>
    </citation>
    <scope>NUCLEOTIDE SEQUENCE [LARGE SCALE GENOMIC DNA]</scope>
    <source>
        <strain evidence="2 3">SC58</strain>
    </source>
</reference>
<dbReference type="Proteomes" id="UP000031737">
    <property type="component" value="Unassembled WGS sequence"/>
</dbReference>
<comment type="caution">
    <text evidence="2">The sequence shown here is derived from an EMBL/GenBank/DDBJ whole genome shotgun (WGS) entry which is preliminary data.</text>
</comment>
<dbReference type="VEuPathDB" id="TriTrypDB:TRSC58_00855"/>
<proteinExistence type="predicted"/>